<feature type="domain" description="Sushi" evidence="13">
    <location>
        <begin position="141"/>
        <end position="199"/>
    </location>
</feature>
<dbReference type="PROSITE" id="PS50026">
    <property type="entry name" value="EGF_3"/>
    <property type="match status" value="2"/>
</dbReference>
<dbReference type="Pfam" id="PF00084">
    <property type="entry name" value="Sushi"/>
    <property type="match status" value="3"/>
</dbReference>
<dbReference type="SUPFAM" id="SSF57184">
    <property type="entry name" value="Growth factor receptor domain"/>
    <property type="match status" value="1"/>
</dbReference>
<evidence type="ECO:0000256" key="10">
    <source>
        <dbReference type="PROSITE-ProRule" id="PRU00076"/>
    </source>
</evidence>
<evidence type="ECO:0000256" key="3">
    <source>
        <dbReference type="ARBA" id="ARBA00022692"/>
    </source>
</evidence>
<dbReference type="SMART" id="SM00181">
    <property type="entry name" value="EGF"/>
    <property type="match status" value="3"/>
</dbReference>
<keyword evidence="11" id="KW-0768">Sushi</keyword>
<keyword evidence="7" id="KW-0472">Membrane</keyword>
<keyword evidence="4" id="KW-0732">Signal</keyword>
<feature type="domain" description="EGF-like" evidence="12">
    <location>
        <begin position="38"/>
        <end position="77"/>
    </location>
</feature>
<keyword evidence="3" id="KW-0812">Transmembrane</keyword>
<dbReference type="InterPro" id="IPR009030">
    <property type="entry name" value="Growth_fac_rcpt_cys_sf"/>
</dbReference>
<dbReference type="GO" id="GO:0016020">
    <property type="term" value="C:membrane"/>
    <property type="evidence" value="ECO:0007669"/>
    <property type="project" value="UniProtKB-SubCell"/>
</dbReference>
<dbReference type="CDD" id="cd00033">
    <property type="entry name" value="CCP"/>
    <property type="match status" value="3"/>
</dbReference>
<dbReference type="PROSITE" id="PS50923">
    <property type="entry name" value="SUSHI"/>
    <property type="match status" value="3"/>
</dbReference>
<dbReference type="Pfam" id="PF23144">
    <property type="entry name" value="Fn3_PTPRU"/>
    <property type="match status" value="1"/>
</dbReference>
<dbReference type="OMA" id="TCLRWQI"/>
<evidence type="ECO:0000256" key="7">
    <source>
        <dbReference type="ARBA" id="ARBA00023136"/>
    </source>
</evidence>
<evidence type="ECO:0000256" key="8">
    <source>
        <dbReference type="ARBA" id="ARBA00023157"/>
    </source>
</evidence>
<dbReference type="SMART" id="SM00179">
    <property type="entry name" value="EGF_CA"/>
    <property type="match status" value="2"/>
</dbReference>
<dbReference type="Gene3D" id="2.10.25.10">
    <property type="entry name" value="Laminin"/>
    <property type="match status" value="2"/>
</dbReference>
<evidence type="ECO:0000256" key="2">
    <source>
        <dbReference type="ARBA" id="ARBA00022536"/>
    </source>
</evidence>
<accession>A0A3Q3XBJ1</accession>
<proteinExistence type="predicted"/>
<organism evidence="14 15">
    <name type="scientific">Mola mola</name>
    <name type="common">Ocean sunfish</name>
    <name type="synonym">Tetraodon mola</name>
    <dbReference type="NCBI Taxonomy" id="94237"/>
    <lineage>
        <taxon>Eukaryota</taxon>
        <taxon>Metazoa</taxon>
        <taxon>Chordata</taxon>
        <taxon>Craniata</taxon>
        <taxon>Vertebrata</taxon>
        <taxon>Euteleostomi</taxon>
        <taxon>Actinopterygii</taxon>
        <taxon>Neopterygii</taxon>
        <taxon>Teleostei</taxon>
        <taxon>Neoteleostei</taxon>
        <taxon>Acanthomorphata</taxon>
        <taxon>Eupercaria</taxon>
        <taxon>Tetraodontiformes</taxon>
        <taxon>Molidae</taxon>
        <taxon>Mola</taxon>
    </lineage>
</organism>
<keyword evidence="5" id="KW-0677">Repeat</keyword>
<comment type="caution">
    <text evidence="10">Lacks conserved residue(s) required for the propagation of feature annotation.</text>
</comment>
<comment type="subcellular location">
    <subcellularLocation>
        <location evidence="1">Membrane</location>
        <topology evidence="1">Single-pass type I membrane protein</topology>
    </subcellularLocation>
</comment>
<dbReference type="Ensembl" id="ENSMMOT00000020104.1">
    <property type="protein sequence ID" value="ENSMMOP00000019771.1"/>
    <property type="gene ID" value="ENSMMOG00000014982.1"/>
</dbReference>
<keyword evidence="6" id="KW-1133">Transmembrane helix</keyword>
<evidence type="ECO:0000313" key="14">
    <source>
        <dbReference type="Ensembl" id="ENSMMOP00000019771.1"/>
    </source>
</evidence>
<dbReference type="InterPro" id="IPR000436">
    <property type="entry name" value="Sushi_SCR_CCP_dom"/>
</dbReference>
<dbReference type="Gene3D" id="2.10.70.10">
    <property type="entry name" value="Complement Module, domain 1"/>
    <property type="match status" value="3"/>
</dbReference>
<evidence type="ECO:0000256" key="9">
    <source>
        <dbReference type="ARBA" id="ARBA00023180"/>
    </source>
</evidence>
<evidence type="ECO:0000259" key="12">
    <source>
        <dbReference type="PROSITE" id="PS50026"/>
    </source>
</evidence>
<protein>
    <submittedName>
        <fullName evidence="14">Uncharacterized protein</fullName>
    </submittedName>
</protein>
<dbReference type="Pfam" id="PF07645">
    <property type="entry name" value="EGF_CA"/>
    <property type="match status" value="2"/>
</dbReference>
<evidence type="ECO:0000256" key="5">
    <source>
        <dbReference type="ARBA" id="ARBA00022737"/>
    </source>
</evidence>
<dbReference type="InterPro" id="IPR018097">
    <property type="entry name" value="EGF_Ca-bd_CS"/>
</dbReference>
<evidence type="ECO:0000313" key="15">
    <source>
        <dbReference type="Proteomes" id="UP000261620"/>
    </source>
</evidence>
<dbReference type="InterPro" id="IPR057598">
    <property type="entry name" value="Fn3_PTPRU"/>
</dbReference>
<keyword evidence="15" id="KW-1185">Reference proteome</keyword>
<evidence type="ECO:0000256" key="1">
    <source>
        <dbReference type="ARBA" id="ARBA00004479"/>
    </source>
</evidence>
<dbReference type="PROSITE" id="PS01187">
    <property type="entry name" value="EGF_CA"/>
    <property type="match status" value="1"/>
</dbReference>
<keyword evidence="8" id="KW-1015">Disulfide bond</keyword>
<dbReference type="InterPro" id="IPR000742">
    <property type="entry name" value="EGF"/>
</dbReference>
<dbReference type="InterPro" id="IPR035976">
    <property type="entry name" value="Sushi/SCR/CCP_sf"/>
</dbReference>
<dbReference type="PANTHER" id="PTHR24051:SF5">
    <property type="entry name" value="SUSHI DOMAIN-CONTAINING PROTEIN 1"/>
    <property type="match status" value="1"/>
</dbReference>
<reference evidence="14" key="1">
    <citation type="submission" date="2025-08" db="UniProtKB">
        <authorList>
            <consortium name="Ensembl"/>
        </authorList>
    </citation>
    <scope>IDENTIFICATION</scope>
</reference>
<dbReference type="SMART" id="SM00032">
    <property type="entry name" value="CCP"/>
    <property type="match status" value="4"/>
</dbReference>
<dbReference type="PANTHER" id="PTHR24051">
    <property type="entry name" value="SUSHI DOMAIN-CONTAINING PROTEIN 1"/>
    <property type="match status" value="1"/>
</dbReference>
<dbReference type="InterPro" id="IPR049883">
    <property type="entry name" value="NOTCH1_EGF-like"/>
</dbReference>
<keyword evidence="9" id="KW-0325">Glycoprotein</keyword>
<dbReference type="Proteomes" id="UP000261620">
    <property type="component" value="Unplaced"/>
</dbReference>
<dbReference type="SUPFAM" id="SSF57196">
    <property type="entry name" value="EGF/Laminin"/>
    <property type="match status" value="1"/>
</dbReference>
<dbReference type="InterPro" id="IPR051622">
    <property type="entry name" value="R-tyr_protein_phosphatases"/>
</dbReference>
<sequence length="563" mass="61818">DVCGTCHINATCEDKADGTGKVCNCKYGFVGNGRTYCQKDECQIGAQKICGQHTTCHNTHGSYYCTCLSGYSPSNSMAVFIPNDGTHCQIDECRVAGLCGDGAQCRNLEGSYECSCLPGYRVHGGTEPFQPHRENASCRVIDCSQPAPAEATVLLSVTGTMHGSVAMFSCEQGFVWTGGDNSSVCDADGRWTEPGLVCETLCGNPPVLELTERVWNSDSTPGSTVHYYCKEGFYHTGGLNVSVCNKDGQWSLPTLSCQVDCGGPPPIPHSVILWYNFSTVGSRVVYRCNSGYRNVGEGNMSVCTAKCGPVPVLANSEVVWHNRSVVIHRCLRGFHSWRGSNVSMCSHSGLWQKATLRCIKKPPITELLVLHEKCVHWNAEKYEEDTQSYKQVTYMGSRDFQKSFHDKGKRFLSSKAEQVGLCLNLLPVTNYSISITALSARFTATISTCTSLPPPAPLVFYREFDSLVPTLRLRRLANTLDPISLYQVFVLPIEGLMMFDCSDRSGNIKSPGHITALIDVRHVGAELNFTVGDGLFYGGFFNAPLKNGRNYYIILRAVSQWKT</sequence>
<dbReference type="InterPro" id="IPR001881">
    <property type="entry name" value="EGF-like_Ca-bd_dom"/>
</dbReference>
<dbReference type="GO" id="GO:0005509">
    <property type="term" value="F:calcium ion binding"/>
    <property type="evidence" value="ECO:0007669"/>
    <property type="project" value="InterPro"/>
</dbReference>
<dbReference type="PROSITE" id="PS00010">
    <property type="entry name" value="ASX_HYDROXYL"/>
    <property type="match status" value="2"/>
</dbReference>
<dbReference type="CDD" id="cd00054">
    <property type="entry name" value="EGF_CA"/>
    <property type="match status" value="2"/>
</dbReference>
<feature type="domain" description="EGF-like" evidence="12">
    <location>
        <begin position="89"/>
        <end position="126"/>
    </location>
</feature>
<dbReference type="AlphaFoldDB" id="A0A3Q3XBJ1"/>
<evidence type="ECO:0000256" key="11">
    <source>
        <dbReference type="PROSITE-ProRule" id="PRU00302"/>
    </source>
</evidence>
<evidence type="ECO:0000256" key="6">
    <source>
        <dbReference type="ARBA" id="ARBA00022989"/>
    </source>
</evidence>
<evidence type="ECO:0000256" key="4">
    <source>
        <dbReference type="ARBA" id="ARBA00022729"/>
    </source>
</evidence>
<dbReference type="SUPFAM" id="SSF57535">
    <property type="entry name" value="Complement control module/SCR domain"/>
    <property type="match status" value="4"/>
</dbReference>
<reference evidence="14" key="2">
    <citation type="submission" date="2025-09" db="UniProtKB">
        <authorList>
            <consortium name="Ensembl"/>
        </authorList>
    </citation>
    <scope>IDENTIFICATION</scope>
</reference>
<feature type="domain" description="Sushi" evidence="13">
    <location>
        <begin position="200"/>
        <end position="259"/>
    </location>
</feature>
<feature type="domain" description="Sushi" evidence="13">
    <location>
        <begin position="305"/>
        <end position="360"/>
    </location>
</feature>
<name>A0A3Q3XBJ1_MOLML</name>
<evidence type="ECO:0000259" key="13">
    <source>
        <dbReference type="PROSITE" id="PS50923"/>
    </source>
</evidence>
<keyword evidence="2 10" id="KW-0245">EGF-like domain</keyword>
<dbReference type="STRING" id="94237.ENSMMOP00000019771"/>
<dbReference type="InterPro" id="IPR000152">
    <property type="entry name" value="EGF-type_Asp/Asn_hydroxyl_site"/>
</dbReference>